<evidence type="ECO:0000256" key="3">
    <source>
        <dbReference type="SAM" id="MobiDB-lite"/>
    </source>
</evidence>
<dbReference type="InterPro" id="IPR029058">
    <property type="entry name" value="AB_hydrolase_fold"/>
</dbReference>
<dbReference type="InterPro" id="IPR050300">
    <property type="entry name" value="GDXG_lipolytic_enzyme"/>
</dbReference>
<evidence type="ECO:0000313" key="6">
    <source>
        <dbReference type="Proteomes" id="UP000278823"/>
    </source>
</evidence>
<reference evidence="6" key="1">
    <citation type="submission" date="2018-11" db="EMBL/GenBank/DDBJ databases">
        <title>Rhizobium chutanense sp. nov., isolated from root nodules of Phaseolus vulgaris in China.</title>
        <authorList>
            <person name="Huo Y."/>
        </authorList>
    </citation>
    <scope>NUCLEOTIDE SEQUENCE [LARGE SCALE GENOMIC DNA]</scope>
    <source>
        <strain evidence="6">CCBAU 65647</strain>
    </source>
</reference>
<dbReference type="AlphaFoldDB" id="A0A432PS75"/>
<evidence type="ECO:0000259" key="4">
    <source>
        <dbReference type="Pfam" id="PF07859"/>
    </source>
</evidence>
<accession>A0A432PS75</accession>
<protein>
    <submittedName>
        <fullName evidence="5">Alpha/beta hydrolase</fullName>
    </submittedName>
</protein>
<dbReference type="PROSITE" id="PS01173">
    <property type="entry name" value="LIPASE_GDXG_HIS"/>
    <property type="match status" value="1"/>
</dbReference>
<dbReference type="OrthoDB" id="9806180at2"/>
<proteinExistence type="inferred from homology"/>
<evidence type="ECO:0000313" key="5">
    <source>
        <dbReference type="EMBL" id="RUM27373.1"/>
    </source>
</evidence>
<dbReference type="Pfam" id="PF07859">
    <property type="entry name" value="Abhydrolase_3"/>
    <property type="match status" value="1"/>
</dbReference>
<evidence type="ECO:0000256" key="1">
    <source>
        <dbReference type="ARBA" id="ARBA00010515"/>
    </source>
</evidence>
<sequence length="352" mass="37951">MAGREDAPAIAGHRRIFSRDCSVLGGDDGSPHHRPLTNRSTTMERKPSLANKTRYEALAEAWLRGQELPPETSEWSALTEEPGGVDYIETNLAGKTALWVQPKLAAKDRIMLYVHGGGYLGGSIWTHRKMVGHIAKAVGCYALIATYDYAVQSKFPRQIEQIVGAFEWLAEQGIEPKHTIGAGDSAGAGLIVAATMRLRDAGRPLPAALLSISGWHDLSASGRSYQANREKDAFFQKEAVEMLATQVLGGADARDPFASPIFADLKGLPPINLQVGGDETLLDDSRVLADRAKAAGVEVRLEVFPGMLHTFQMMAGRAPEADDAIERFAQWVRPRLGLTGTAAAPGMRQGAA</sequence>
<dbReference type="EMBL" id="RJTH01000001">
    <property type="protein sequence ID" value="RUM27373.1"/>
    <property type="molecule type" value="Genomic_DNA"/>
</dbReference>
<dbReference type="PANTHER" id="PTHR48081:SF30">
    <property type="entry name" value="ACETYL-HYDROLASE LIPR-RELATED"/>
    <property type="match status" value="1"/>
</dbReference>
<feature type="region of interest" description="Disordered" evidence="3">
    <location>
        <begin position="23"/>
        <end position="45"/>
    </location>
</feature>
<name>A0A432PS75_9HYPH</name>
<dbReference type="Proteomes" id="UP000278823">
    <property type="component" value="Unassembled WGS sequence"/>
</dbReference>
<dbReference type="InterPro" id="IPR013094">
    <property type="entry name" value="AB_hydrolase_3"/>
</dbReference>
<dbReference type="GO" id="GO:0004806">
    <property type="term" value="F:triacylglycerol lipase activity"/>
    <property type="evidence" value="ECO:0007669"/>
    <property type="project" value="TreeGrafter"/>
</dbReference>
<keyword evidence="6" id="KW-1185">Reference proteome</keyword>
<dbReference type="Gene3D" id="3.40.50.1820">
    <property type="entry name" value="alpha/beta hydrolase"/>
    <property type="match status" value="1"/>
</dbReference>
<evidence type="ECO:0000256" key="2">
    <source>
        <dbReference type="ARBA" id="ARBA00022801"/>
    </source>
</evidence>
<feature type="domain" description="Alpha/beta hydrolase fold-3" evidence="4">
    <location>
        <begin position="111"/>
        <end position="312"/>
    </location>
</feature>
<gene>
    <name evidence="5" type="ORF">EFQ99_04085</name>
</gene>
<keyword evidence="2 5" id="KW-0378">Hydrolase</keyword>
<comment type="similarity">
    <text evidence="1">Belongs to the 'GDXG' lipolytic enzyme family.</text>
</comment>
<dbReference type="InterPro" id="IPR002168">
    <property type="entry name" value="Lipase_GDXG_HIS_AS"/>
</dbReference>
<dbReference type="SUPFAM" id="SSF53474">
    <property type="entry name" value="alpha/beta-Hydrolases"/>
    <property type="match status" value="1"/>
</dbReference>
<organism evidence="5 6">
    <name type="scientific">Rhizobium vallis</name>
    <dbReference type="NCBI Taxonomy" id="634290"/>
    <lineage>
        <taxon>Bacteria</taxon>
        <taxon>Pseudomonadati</taxon>
        <taxon>Pseudomonadota</taxon>
        <taxon>Alphaproteobacteria</taxon>
        <taxon>Hyphomicrobiales</taxon>
        <taxon>Rhizobiaceae</taxon>
        <taxon>Rhizobium/Agrobacterium group</taxon>
        <taxon>Rhizobium</taxon>
    </lineage>
</organism>
<dbReference type="PANTHER" id="PTHR48081">
    <property type="entry name" value="AB HYDROLASE SUPERFAMILY PROTEIN C4A8.06C"/>
    <property type="match status" value="1"/>
</dbReference>
<comment type="caution">
    <text evidence="5">The sequence shown here is derived from an EMBL/GenBank/DDBJ whole genome shotgun (WGS) entry which is preliminary data.</text>
</comment>